<reference evidence="2" key="2">
    <citation type="submission" date="2020-08" db="EMBL/GenBank/DDBJ databases">
        <title>The Agave Microbiome: Exploring the role of microbial communities in plant adaptations to desert environments.</title>
        <authorList>
            <person name="Partida-Martinez L.P."/>
        </authorList>
    </citation>
    <scope>NUCLEOTIDE SEQUENCE [LARGE SCALE GENOMIC DNA]</scope>
    <source>
        <strain evidence="2">AT2.8</strain>
    </source>
</reference>
<dbReference type="Proteomes" id="UP000548423">
    <property type="component" value="Unassembled WGS sequence"/>
</dbReference>
<proteinExistence type="predicted"/>
<reference evidence="2" key="1">
    <citation type="submission" date="2020-07" db="EMBL/GenBank/DDBJ databases">
        <authorList>
            <person name="Partida-Martinez L."/>
            <person name="Huntemann M."/>
            <person name="Clum A."/>
            <person name="Wang J."/>
            <person name="Palaniappan K."/>
            <person name="Ritter S."/>
            <person name="Chen I.-M."/>
            <person name="Stamatis D."/>
            <person name="Reddy T."/>
            <person name="O'Malley R."/>
            <person name="Daum C."/>
            <person name="Shapiro N."/>
            <person name="Ivanova N."/>
            <person name="Kyrpides N."/>
            <person name="Woyke T."/>
        </authorList>
    </citation>
    <scope>NUCLEOTIDE SEQUENCE [LARGE SCALE GENOMIC DNA]</scope>
    <source>
        <strain evidence="2">AT2.8</strain>
    </source>
</reference>
<gene>
    <name evidence="1" type="ORF">F4694_004042</name>
</gene>
<evidence type="ECO:0000313" key="1">
    <source>
        <dbReference type="EMBL" id="NYE07257.1"/>
    </source>
</evidence>
<dbReference type="AlphaFoldDB" id="A0A852TI55"/>
<sequence>MDIKGEMVAFQLKEEAIQQLPSLKEGSEISFVYTENEIQKTIEKFLIE</sequence>
<name>A0A852TI55_9BACI</name>
<comment type="caution">
    <text evidence="1">The sequence shown here is derived from an EMBL/GenBank/DDBJ whole genome shotgun (WGS) entry which is preliminary data.</text>
</comment>
<organism evidence="1 2">
    <name type="scientific">Neobacillus niacini</name>
    <dbReference type="NCBI Taxonomy" id="86668"/>
    <lineage>
        <taxon>Bacteria</taxon>
        <taxon>Bacillati</taxon>
        <taxon>Bacillota</taxon>
        <taxon>Bacilli</taxon>
        <taxon>Bacillales</taxon>
        <taxon>Bacillaceae</taxon>
        <taxon>Neobacillus</taxon>
    </lineage>
</organism>
<protein>
    <submittedName>
        <fullName evidence="1">Cu/Ag efflux protein CusF</fullName>
    </submittedName>
</protein>
<evidence type="ECO:0000313" key="2">
    <source>
        <dbReference type="Proteomes" id="UP000548423"/>
    </source>
</evidence>
<accession>A0A852TI55</accession>
<dbReference type="EMBL" id="JACCBX010000008">
    <property type="protein sequence ID" value="NYE07257.1"/>
    <property type="molecule type" value="Genomic_DNA"/>
</dbReference>